<dbReference type="RefSeq" id="WP_312881966.1">
    <property type="nucleotide sequence ID" value="NZ_BAABEK010000021.1"/>
</dbReference>
<organism evidence="3 4">
    <name type="scientific">Streptosporangium album</name>
    <dbReference type="NCBI Taxonomy" id="47479"/>
    <lineage>
        <taxon>Bacteria</taxon>
        <taxon>Bacillati</taxon>
        <taxon>Actinomycetota</taxon>
        <taxon>Actinomycetes</taxon>
        <taxon>Streptosporangiales</taxon>
        <taxon>Streptosporangiaceae</taxon>
        <taxon>Streptosporangium</taxon>
    </lineage>
</organism>
<dbReference type="Gene3D" id="3.10.310.70">
    <property type="match status" value="1"/>
</dbReference>
<comment type="caution">
    <text evidence="3">The sequence shown here is derived from an EMBL/GenBank/DDBJ whole genome shotgun (WGS) entry which is preliminary data.</text>
</comment>
<evidence type="ECO:0000313" key="4">
    <source>
        <dbReference type="Proteomes" id="UP000534286"/>
    </source>
</evidence>
<dbReference type="Proteomes" id="UP000534286">
    <property type="component" value="Unassembled WGS sequence"/>
</dbReference>
<keyword evidence="3" id="KW-0378">Hydrolase</keyword>
<dbReference type="EMBL" id="JACHJU010000001">
    <property type="protein sequence ID" value="MBB4936472.1"/>
    <property type="molecule type" value="Genomic_DNA"/>
</dbReference>
<evidence type="ECO:0000259" key="2">
    <source>
        <dbReference type="Pfam" id="PF07969"/>
    </source>
</evidence>
<dbReference type="PANTHER" id="PTHR22642">
    <property type="entry name" value="IMIDAZOLONEPROPIONASE"/>
    <property type="match status" value="1"/>
</dbReference>
<keyword evidence="4" id="KW-1185">Reference proteome</keyword>
<dbReference type="PANTHER" id="PTHR22642:SF2">
    <property type="entry name" value="PROTEIN LONG AFTER FAR-RED 3"/>
    <property type="match status" value="1"/>
</dbReference>
<gene>
    <name evidence="3" type="ORF">FHR32_000777</name>
</gene>
<protein>
    <submittedName>
        <fullName evidence="3">Putative amidohydrolase YtcJ</fullName>
    </submittedName>
</protein>
<dbReference type="GO" id="GO:0016787">
    <property type="term" value="F:hydrolase activity"/>
    <property type="evidence" value="ECO:0007669"/>
    <property type="project" value="UniProtKB-KW"/>
</dbReference>
<dbReference type="AlphaFoldDB" id="A0A7W7RRD1"/>
<reference evidence="3 4" key="1">
    <citation type="submission" date="2020-08" db="EMBL/GenBank/DDBJ databases">
        <title>Sequencing the genomes of 1000 actinobacteria strains.</title>
        <authorList>
            <person name="Klenk H.-P."/>
        </authorList>
    </citation>
    <scope>NUCLEOTIDE SEQUENCE [LARGE SCALE GENOMIC DNA]</scope>
    <source>
        <strain evidence="3 4">DSM 43023</strain>
    </source>
</reference>
<proteinExistence type="predicted"/>
<name>A0A7W7RRD1_9ACTN</name>
<accession>A0A7W7RRD1</accession>
<evidence type="ECO:0000256" key="1">
    <source>
        <dbReference type="SAM" id="MobiDB-lite"/>
    </source>
</evidence>
<dbReference type="Pfam" id="PF07969">
    <property type="entry name" value="Amidohydro_3"/>
    <property type="match status" value="1"/>
</dbReference>
<dbReference type="InterPro" id="IPR013108">
    <property type="entry name" value="Amidohydro_3"/>
</dbReference>
<feature type="domain" description="Amidohydrolase 3" evidence="2">
    <location>
        <begin position="9"/>
        <end position="67"/>
    </location>
</feature>
<feature type="region of interest" description="Disordered" evidence="1">
    <location>
        <begin position="41"/>
        <end position="91"/>
    </location>
</feature>
<sequence>MPDGDFDARRLDEAARDRPVVLRAYDHHTVWCNTAALARAGIGPGTPDPRIGRIVRREDGSPLGTPRAECRPSAPTSVMPRSHCGTPTADTRSELLSRAVERAGDSRAALSSVPRPCRRGVEVLLGGNGPAERC</sequence>
<evidence type="ECO:0000313" key="3">
    <source>
        <dbReference type="EMBL" id="MBB4936472.1"/>
    </source>
</evidence>